<evidence type="ECO:0000313" key="7">
    <source>
        <dbReference type="Proteomes" id="UP000887578"/>
    </source>
</evidence>
<evidence type="ECO:0000256" key="5">
    <source>
        <dbReference type="PROSITE-ProRule" id="PRU00283"/>
    </source>
</evidence>
<comment type="similarity">
    <text evidence="5">Belongs to the TRAFAC class myosin-kinesin ATPase superfamily. Kinesin family.</text>
</comment>
<name>A0A914PHS2_9BILA</name>
<dbReference type="InterPro" id="IPR019821">
    <property type="entry name" value="Kinesin_motor_CS"/>
</dbReference>
<keyword evidence="2" id="KW-0547">Nucleotide-binding</keyword>
<proteinExistence type="inferred from homology"/>
<dbReference type="InterPro" id="IPR027417">
    <property type="entry name" value="P-loop_NTPase"/>
</dbReference>
<dbReference type="Proteomes" id="UP000887578">
    <property type="component" value="Unplaced"/>
</dbReference>
<comment type="subcellular location">
    <subcellularLocation>
        <location evidence="1">Cytoplasm</location>
        <location evidence="1">Cytoskeleton</location>
    </subcellularLocation>
</comment>
<reference evidence="8" key="1">
    <citation type="submission" date="2022-11" db="UniProtKB">
        <authorList>
            <consortium name="WormBaseParasite"/>
        </authorList>
    </citation>
    <scope>IDENTIFICATION</scope>
</reference>
<dbReference type="PRINTS" id="PR00380">
    <property type="entry name" value="KINESINHEAVY"/>
</dbReference>
<organism evidence="7 8">
    <name type="scientific">Panagrolaimus davidi</name>
    <dbReference type="NCBI Taxonomy" id="227884"/>
    <lineage>
        <taxon>Eukaryota</taxon>
        <taxon>Metazoa</taxon>
        <taxon>Ecdysozoa</taxon>
        <taxon>Nematoda</taxon>
        <taxon>Chromadorea</taxon>
        <taxon>Rhabditida</taxon>
        <taxon>Tylenchina</taxon>
        <taxon>Panagrolaimomorpha</taxon>
        <taxon>Panagrolaimoidea</taxon>
        <taxon>Panagrolaimidae</taxon>
        <taxon>Panagrolaimus</taxon>
    </lineage>
</organism>
<dbReference type="InterPro" id="IPR027640">
    <property type="entry name" value="Kinesin-like_fam"/>
</dbReference>
<dbReference type="GO" id="GO:0008017">
    <property type="term" value="F:microtubule binding"/>
    <property type="evidence" value="ECO:0007669"/>
    <property type="project" value="InterPro"/>
</dbReference>
<protein>
    <submittedName>
        <fullName evidence="8">Kinesin motor domain-containing protein</fullName>
    </submittedName>
</protein>
<dbReference type="GO" id="GO:0003777">
    <property type="term" value="F:microtubule motor activity"/>
    <property type="evidence" value="ECO:0007669"/>
    <property type="project" value="InterPro"/>
</dbReference>
<dbReference type="PANTHER" id="PTHR47972">
    <property type="entry name" value="KINESIN-LIKE PROTEIN KLP-3"/>
    <property type="match status" value="1"/>
</dbReference>
<dbReference type="GO" id="GO:0005524">
    <property type="term" value="F:ATP binding"/>
    <property type="evidence" value="ECO:0007669"/>
    <property type="project" value="UniProtKB-KW"/>
</dbReference>
<accession>A0A914PHS2</accession>
<dbReference type="PROSITE" id="PS50067">
    <property type="entry name" value="KINESIN_MOTOR_2"/>
    <property type="match status" value="1"/>
</dbReference>
<keyword evidence="4" id="KW-0963">Cytoplasm</keyword>
<dbReference type="WBParaSite" id="PDA_v2.g17865.t1">
    <property type="protein sequence ID" value="PDA_v2.g17865.t1"/>
    <property type="gene ID" value="PDA_v2.g17865"/>
</dbReference>
<evidence type="ECO:0000256" key="1">
    <source>
        <dbReference type="ARBA" id="ARBA00004245"/>
    </source>
</evidence>
<dbReference type="GO" id="GO:0015630">
    <property type="term" value="C:microtubule cytoskeleton"/>
    <property type="evidence" value="ECO:0007669"/>
    <property type="project" value="TreeGrafter"/>
</dbReference>
<sequence length="83" mass="9078">MIEISMIDKANNSASIGKLNLIDLAGSERVAKSQVSGQQLKEAQCINKSLSELGNVVSALRRKQQHVPFRNCLLTRILEDSLG</sequence>
<feature type="domain" description="Kinesin motor" evidence="6">
    <location>
        <begin position="1"/>
        <end position="83"/>
    </location>
</feature>
<dbReference type="GO" id="GO:0007018">
    <property type="term" value="P:microtubule-based movement"/>
    <property type="evidence" value="ECO:0007669"/>
    <property type="project" value="InterPro"/>
</dbReference>
<evidence type="ECO:0000256" key="2">
    <source>
        <dbReference type="ARBA" id="ARBA00022741"/>
    </source>
</evidence>
<dbReference type="SUPFAM" id="SSF52540">
    <property type="entry name" value="P-loop containing nucleoside triphosphate hydrolases"/>
    <property type="match status" value="1"/>
</dbReference>
<keyword evidence="7" id="KW-1185">Reference proteome</keyword>
<keyword evidence="4" id="KW-0206">Cytoskeleton</keyword>
<comment type="caution">
    <text evidence="5">Lacks conserved residue(s) required for the propagation of feature annotation.</text>
</comment>
<dbReference type="InterPro" id="IPR001752">
    <property type="entry name" value="Kinesin_motor_dom"/>
</dbReference>
<keyword evidence="3" id="KW-0067">ATP-binding</keyword>
<dbReference type="PROSITE" id="PS00411">
    <property type="entry name" value="KINESIN_MOTOR_1"/>
    <property type="match status" value="1"/>
</dbReference>
<evidence type="ECO:0000313" key="8">
    <source>
        <dbReference type="WBParaSite" id="PDA_v2.g17865.t1"/>
    </source>
</evidence>
<dbReference type="AlphaFoldDB" id="A0A914PHS2"/>
<evidence type="ECO:0000259" key="6">
    <source>
        <dbReference type="PROSITE" id="PS50067"/>
    </source>
</evidence>
<dbReference type="Pfam" id="PF00225">
    <property type="entry name" value="Kinesin"/>
    <property type="match status" value="1"/>
</dbReference>
<dbReference type="InterPro" id="IPR036961">
    <property type="entry name" value="Kinesin_motor_dom_sf"/>
</dbReference>
<evidence type="ECO:0000256" key="4">
    <source>
        <dbReference type="ARBA" id="ARBA00023212"/>
    </source>
</evidence>
<evidence type="ECO:0000256" key="3">
    <source>
        <dbReference type="ARBA" id="ARBA00022840"/>
    </source>
</evidence>
<dbReference type="Gene3D" id="3.40.850.10">
    <property type="entry name" value="Kinesin motor domain"/>
    <property type="match status" value="1"/>
</dbReference>
<dbReference type="PANTHER" id="PTHR47972:SF28">
    <property type="entry name" value="KINESIN-LIKE PROTEIN KLP-3"/>
    <property type="match status" value="1"/>
</dbReference>